<keyword evidence="1" id="KW-0472">Membrane</keyword>
<keyword evidence="1" id="KW-1133">Transmembrane helix</keyword>
<evidence type="ECO:0000256" key="1">
    <source>
        <dbReference type="SAM" id="Phobius"/>
    </source>
</evidence>
<organism evidence="2 3">
    <name type="scientific">Diaphorina citri</name>
    <name type="common">Asian citrus psyllid</name>
    <dbReference type="NCBI Taxonomy" id="121845"/>
    <lineage>
        <taxon>Eukaryota</taxon>
        <taxon>Metazoa</taxon>
        <taxon>Ecdysozoa</taxon>
        <taxon>Arthropoda</taxon>
        <taxon>Hexapoda</taxon>
        <taxon>Insecta</taxon>
        <taxon>Pterygota</taxon>
        <taxon>Neoptera</taxon>
        <taxon>Paraneoptera</taxon>
        <taxon>Hemiptera</taxon>
        <taxon>Sternorrhyncha</taxon>
        <taxon>Psylloidea</taxon>
        <taxon>Psyllidae</taxon>
        <taxon>Diaphorininae</taxon>
        <taxon>Diaphorina</taxon>
    </lineage>
</organism>
<dbReference type="RefSeq" id="XP_026683584.1">
    <property type="nucleotide sequence ID" value="XM_026827783.1"/>
</dbReference>
<evidence type="ECO:0000313" key="2">
    <source>
        <dbReference type="Proteomes" id="UP000079169"/>
    </source>
</evidence>
<feature type="transmembrane region" description="Helical" evidence="1">
    <location>
        <begin position="20"/>
        <end position="40"/>
    </location>
</feature>
<evidence type="ECO:0000313" key="3">
    <source>
        <dbReference type="RefSeq" id="XP_026683584.1"/>
    </source>
</evidence>
<reference evidence="3" key="1">
    <citation type="submission" date="2025-08" db="UniProtKB">
        <authorList>
            <consortium name="RefSeq"/>
        </authorList>
    </citation>
    <scope>IDENTIFICATION</scope>
</reference>
<dbReference type="PaxDb" id="121845-A0A3Q0J511"/>
<sequence>MVFPPIPACMKSFVFGKTLNTGLTSICVLNILVVCTQAFIDFILCPHRAVDVITIGFYVFLALFVIIFILSLFGDTIPGIVHFICIIVWCLMTIASILALVTVIRSLLSDVTQLCPAELYFDVVMSFIQVVVLLFGIPVYWSFYVEMVKQLEGRRIQ</sequence>
<name>A0A3Q0J511_DIACI</name>
<accession>A0A3Q0J511</accession>
<dbReference type="GeneID" id="113469826"/>
<keyword evidence="2" id="KW-1185">Reference proteome</keyword>
<protein>
    <submittedName>
        <fullName evidence="3">Uncharacterized protein LOC113469826</fullName>
    </submittedName>
</protein>
<feature type="transmembrane region" description="Helical" evidence="1">
    <location>
        <begin position="52"/>
        <end position="74"/>
    </location>
</feature>
<gene>
    <name evidence="3" type="primary">LOC113469826</name>
</gene>
<feature type="transmembrane region" description="Helical" evidence="1">
    <location>
        <begin position="119"/>
        <end position="141"/>
    </location>
</feature>
<keyword evidence="1" id="KW-0812">Transmembrane</keyword>
<dbReference type="Proteomes" id="UP000079169">
    <property type="component" value="Unplaced"/>
</dbReference>
<dbReference type="KEGG" id="dci:113469826"/>
<proteinExistence type="predicted"/>
<dbReference type="AlphaFoldDB" id="A0A3Q0J511"/>
<feature type="transmembrane region" description="Helical" evidence="1">
    <location>
        <begin position="80"/>
        <end position="107"/>
    </location>
</feature>